<evidence type="ECO:0000313" key="2">
    <source>
        <dbReference type="EMBL" id="VDK44005.1"/>
    </source>
</evidence>
<proteinExistence type="predicted"/>
<dbReference type="Gene3D" id="1.10.150.670">
    <property type="entry name" value="Crossover junction endonuclease EME1, DNA-binding domain"/>
    <property type="match status" value="1"/>
</dbReference>
<dbReference type="EMBL" id="UYRR01031029">
    <property type="protein sequence ID" value="VDK44005.1"/>
    <property type="molecule type" value="Genomic_DNA"/>
</dbReference>
<reference evidence="2 3" key="2">
    <citation type="submission" date="2018-11" db="EMBL/GenBank/DDBJ databases">
        <authorList>
            <consortium name="Pathogen Informatics"/>
        </authorList>
    </citation>
    <scope>NUCLEOTIDE SEQUENCE [LARGE SCALE GENOMIC DNA]</scope>
</reference>
<feature type="region of interest" description="Disordered" evidence="1">
    <location>
        <begin position="28"/>
        <end position="47"/>
    </location>
</feature>
<gene>
    <name evidence="2" type="ORF">ASIM_LOCUS10944</name>
</gene>
<keyword evidence="3" id="KW-1185">Reference proteome</keyword>
<feature type="region of interest" description="Disordered" evidence="1">
    <location>
        <begin position="57"/>
        <end position="96"/>
    </location>
</feature>
<protein>
    <submittedName>
        <fullName evidence="4">Crossover junction endonuclease MUS81</fullName>
    </submittedName>
</protein>
<name>A0A158PNA4_ANISI</name>
<evidence type="ECO:0000313" key="3">
    <source>
        <dbReference type="Proteomes" id="UP000267096"/>
    </source>
</evidence>
<evidence type="ECO:0000256" key="1">
    <source>
        <dbReference type="SAM" id="MobiDB-lite"/>
    </source>
</evidence>
<reference evidence="4" key="1">
    <citation type="submission" date="2016-04" db="UniProtKB">
        <authorList>
            <consortium name="WormBaseParasite"/>
        </authorList>
    </citation>
    <scope>IDENTIFICATION</scope>
</reference>
<organism evidence="4">
    <name type="scientific">Anisakis simplex</name>
    <name type="common">Herring worm</name>
    <dbReference type="NCBI Taxonomy" id="6269"/>
    <lineage>
        <taxon>Eukaryota</taxon>
        <taxon>Metazoa</taxon>
        <taxon>Ecdysozoa</taxon>
        <taxon>Nematoda</taxon>
        <taxon>Chromadorea</taxon>
        <taxon>Rhabditida</taxon>
        <taxon>Spirurina</taxon>
        <taxon>Ascaridomorpha</taxon>
        <taxon>Ascaridoidea</taxon>
        <taxon>Anisakidae</taxon>
        <taxon>Anisakis</taxon>
        <taxon>Anisakis simplex complex</taxon>
    </lineage>
</organism>
<evidence type="ECO:0000313" key="4">
    <source>
        <dbReference type="WBParaSite" id="ASIM_0001138601-mRNA-1"/>
    </source>
</evidence>
<feature type="compositionally biased region" description="Low complexity" evidence="1">
    <location>
        <begin position="58"/>
        <end position="68"/>
    </location>
</feature>
<accession>A0A158PNA4</accession>
<dbReference type="AlphaFoldDB" id="A0A158PNA4"/>
<feature type="compositionally biased region" description="Basic and acidic residues" evidence="1">
    <location>
        <begin position="78"/>
        <end position="90"/>
    </location>
</feature>
<dbReference type="OrthoDB" id="343092at2759"/>
<sequence>MNSDNDDVIVLSDDDSLNADYMSMVKTRTSADQQANDEPIAGTSKAVDDQCEALLEIPSPSSSYASSPQHFLSDEDSDEKKRISSENEQPKRKRPKCKILSSAAERSIVSILDATLIAAIDGLEDAVRTMLTECHIPNEICSEEGAEMCVRWRVNAGEIDSEQSNDGDEDSSVLLVLELLLSARIFQYYWRDIFVCMEGKKFDELIEQNALLDFIERRAGQNVVVRIVVYGSHKKQNELSMQIFDIFEEKRAHVHYVNTATDLARLIYHTHRAIARWKPEGDDVYMRGDDLVTDWWSKMLMHVPRMGNEERRALVRVFPNVFDLMKQLKQSGEDGIKLIAEIKTDAGRRIGPVLARKVFLMLTSETGEECIG</sequence>
<dbReference type="InterPro" id="IPR042530">
    <property type="entry name" value="EME1/EME2_C"/>
</dbReference>
<dbReference type="WBParaSite" id="ASIM_0001138601-mRNA-1">
    <property type="protein sequence ID" value="ASIM_0001138601-mRNA-1"/>
    <property type="gene ID" value="ASIM_0001138601"/>
</dbReference>
<dbReference type="Proteomes" id="UP000267096">
    <property type="component" value="Unassembled WGS sequence"/>
</dbReference>
<dbReference type="Gene3D" id="3.40.50.10130">
    <property type="match status" value="1"/>
</dbReference>